<evidence type="ECO:0000313" key="3">
    <source>
        <dbReference type="EMBL" id="RKP51791.1"/>
    </source>
</evidence>
<reference evidence="3 4" key="1">
    <citation type="submission" date="2018-10" db="EMBL/GenBank/DDBJ databases">
        <title>Robbsia sp. DHC34, isolated from soil.</title>
        <authorList>
            <person name="Gao Z.-H."/>
            <person name="Qiu L.-H."/>
        </authorList>
    </citation>
    <scope>NUCLEOTIDE SEQUENCE [LARGE SCALE GENOMIC DNA]</scope>
    <source>
        <strain evidence="3 4">DHC34</strain>
    </source>
</reference>
<dbReference type="InterPro" id="IPR010131">
    <property type="entry name" value="MdtP/NodT-like"/>
</dbReference>
<dbReference type="Gene3D" id="2.20.200.10">
    <property type="entry name" value="Outer membrane efflux proteins (OEP)"/>
    <property type="match status" value="1"/>
</dbReference>
<evidence type="ECO:0000256" key="1">
    <source>
        <dbReference type="ARBA" id="ARBA00007613"/>
    </source>
</evidence>
<dbReference type="Pfam" id="PF02321">
    <property type="entry name" value="OEP"/>
    <property type="match status" value="2"/>
</dbReference>
<comment type="caution">
    <text evidence="3">The sequence shown here is derived from an EMBL/GenBank/DDBJ whole genome shotgun (WGS) entry which is preliminary data.</text>
</comment>
<gene>
    <name evidence="3" type="ORF">D7S86_17690</name>
</gene>
<keyword evidence="2" id="KW-0564">Palmitate</keyword>
<dbReference type="RefSeq" id="WP_121088194.1">
    <property type="nucleotide sequence ID" value="NZ_RBZU01000008.1"/>
</dbReference>
<dbReference type="PROSITE" id="PS51257">
    <property type="entry name" value="PROKAR_LIPOPROTEIN"/>
    <property type="match status" value="1"/>
</dbReference>
<dbReference type="Proteomes" id="UP000270342">
    <property type="component" value="Unassembled WGS sequence"/>
</dbReference>
<keyword evidence="2" id="KW-1134">Transmembrane beta strand</keyword>
<proteinExistence type="inferred from homology"/>
<dbReference type="EMBL" id="RBZU01000008">
    <property type="protein sequence ID" value="RKP51791.1"/>
    <property type="molecule type" value="Genomic_DNA"/>
</dbReference>
<protein>
    <submittedName>
        <fullName evidence="3">Efflux transporter outer membrane subunit</fullName>
    </submittedName>
</protein>
<dbReference type="Gene3D" id="1.20.1600.10">
    <property type="entry name" value="Outer membrane efflux proteins (OEP)"/>
    <property type="match status" value="1"/>
</dbReference>
<dbReference type="SUPFAM" id="SSF56954">
    <property type="entry name" value="Outer membrane efflux proteins (OEP)"/>
    <property type="match status" value="1"/>
</dbReference>
<dbReference type="NCBIfam" id="TIGR01845">
    <property type="entry name" value="outer_NodT"/>
    <property type="match status" value="1"/>
</dbReference>
<keyword evidence="2" id="KW-0472">Membrane</keyword>
<dbReference type="AlphaFoldDB" id="A0A494XQ09"/>
<dbReference type="PANTHER" id="PTHR30203:SF33">
    <property type="entry name" value="BLR4455 PROTEIN"/>
    <property type="match status" value="1"/>
</dbReference>
<accession>A0A494XQ09</accession>
<dbReference type="PANTHER" id="PTHR30203">
    <property type="entry name" value="OUTER MEMBRANE CATION EFFLUX PROTEIN"/>
    <property type="match status" value="1"/>
</dbReference>
<sequence>MTSRYLLPTPSLTRLALGALALSLGGCGLFGPDRNPPQIASPEHYSVEGQAAQLPAADGVAQRLDVGAQPVPQWWKAYRSDALNALIEEGFANSPSLAATQHTLNAAREGLRSEIGNSLFPSVDVGFAPSRQRALGIPILPSQETFLYNIFDAQVQASYTFDFFGAALLADRALAGQVQQQSLQFDAARRALAANIVVTTVNIASLNEQVHATEKLVELGEQRAQQTAARYTLGGASHDDALSAEQDAANAAATLPAMRAQWLAMRHAQAVLIGRTPDKAPEPLTLDELHLPDDVPVAVPSELLHQRPDILAAEAAVRAAADQAGAATAAMFPSLSLSASYGRGGFDWTTFTSPAGLVWSMGASLTQPLFHGGALVARKHQYEQSYEAAVAQYKQTVLSAFQTVANTLVSLDEDANTLTQTHRAMDAAQGMTRDTDAKYKLGATPFYATLSADQQYQSARVQYLRARAQRLADTATLFDSMGSPPVDDAGHSLRDTIKRDAPASVSERASAASAM</sequence>
<organism evidence="3 4">
    <name type="scientific">Pararobbsia silviterrae</name>
    <dbReference type="NCBI Taxonomy" id="1792498"/>
    <lineage>
        <taxon>Bacteria</taxon>
        <taxon>Pseudomonadati</taxon>
        <taxon>Pseudomonadota</taxon>
        <taxon>Betaproteobacteria</taxon>
        <taxon>Burkholderiales</taxon>
        <taxon>Burkholderiaceae</taxon>
        <taxon>Pararobbsia</taxon>
    </lineage>
</organism>
<evidence type="ECO:0000256" key="2">
    <source>
        <dbReference type="RuleBase" id="RU362097"/>
    </source>
</evidence>
<comment type="similarity">
    <text evidence="1 2">Belongs to the outer membrane factor (OMF) (TC 1.B.17) family.</text>
</comment>
<dbReference type="OrthoDB" id="9770517at2"/>
<dbReference type="GO" id="GO:0005886">
    <property type="term" value="C:plasma membrane"/>
    <property type="evidence" value="ECO:0007669"/>
    <property type="project" value="UniProtKB-SubCell"/>
</dbReference>
<keyword evidence="2" id="KW-0449">Lipoprotein</keyword>
<keyword evidence="2" id="KW-0812">Transmembrane</keyword>
<dbReference type="GO" id="GO:0015562">
    <property type="term" value="F:efflux transmembrane transporter activity"/>
    <property type="evidence" value="ECO:0007669"/>
    <property type="project" value="InterPro"/>
</dbReference>
<dbReference type="InterPro" id="IPR003423">
    <property type="entry name" value="OMP_efflux"/>
</dbReference>
<evidence type="ECO:0000313" key="4">
    <source>
        <dbReference type="Proteomes" id="UP000270342"/>
    </source>
</evidence>
<name>A0A494XQ09_9BURK</name>
<keyword evidence="4" id="KW-1185">Reference proteome</keyword>
<comment type="subcellular location">
    <subcellularLocation>
        <location evidence="2">Cell membrane</location>
        <topology evidence="2">Lipid-anchor</topology>
    </subcellularLocation>
</comment>